<evidence type="ECO:0000256" key="1">
    <source>
        <dbReference type="SAM" id="MobiDB-lite"/>
    </source>
</evidence>
<feature type="region of interest" description="Disordered" evidence="1">
    <location>
        <begin position="130"/>
        <end position="149"/>
    </location>
</feature>
<dbReference type="AlphaFoldDB" id="A0A5J5DKS1"/>
<proteinExistence type="predicted"/>
<comment type="caution">
    <text evidence="2">The sequence shown here is derived from an EMBL/GenBank/DDBJ whole genome shotgun (WGS) entry which is preliminary data.</text>
</comment>
<dbReference type="Proteomes" id="UP000327493">
    <property type="component" value="Chromosome 3"/>
</dbReference>
<reference evidence="2 3" key="1">
    <citation type="submission" date="2019-08" db="EMBL/GenBank/DDBJ databases">
        <title>A chromosome-level genome assembly, high-density linkage maps, and genome scans reveal the genomic architecture of hybrid incompatibilities underlying speciation via character displacement in darters (Percidae: Etheostominae).</title>
        <authorList>
            <person name="Moran R.L."/>
            <person name="Catchen J.M."/>
            <person name="Fuller R.C."/>
        </authorList>
    </citation>
    <scope>NUCLEOTIDE SEQUENCE [LARGE SCALE GENOMIC DNA]</scope>
    <source>
        <strain evidence="2">EspeVRDwgs_2016</strain>
        <tissue evidence="2">Muscle</tissue>
    </source>
</reference>
<sequence>MDNCLADNSAEQIYEASQDMADGKTRRPRESLQPVLTAARQLELSLASPSQLSRLMEKTLRSLLMTSFPARRIVRSVSTSSQMTLRSLSASESCRRVEGGGNGESGLGEEDTHSAHSVSVKVWPTPAALEMSLDKPPDRGESKGAGGKEGRSLLLKVVLERDWLDEPHRSSTNQYYNGALTFLHSNSLKISESSSRLSPELSSNSPTPSSRISSATT</sequence>
<name>A0A5J5DKS1_9PERO</name>
<protein>
    <submittedName>
        <fullName evidence="2">Uncharacterized protein</fullName>
    </submittedName>
</protein>
<evidence type="ECO:0000313" key="2">
    <source>
        <dbReference type="EMBL" id="KAA8594005.1"/>
    </source>
</evidence>
<feature type="region of interest" description="Disordered" evidence="1">
    <location>
        <begin position="191"/>
        <end position="217"/>
    </location>
</feature>
<feature type="compositionally biased region" description="Basic and acidic residues" evidence="1">
    <location>
        <begin position="132"/>
        <end position="149"/>
    </location>
</feature>
<gene>
    <name evidence="2" type="ORF">FQN60_004839</name>
</gene>
<accession>A0A5J5DKS1</accession>
<feature type="region of interest" description="Disordered" evidence="1">
    <location>
        <begin position="88"/>
        <end position="118"/>
    </location>
</feature>
<dbReference type="EMBL" id="VOFY01000003">
    <property type="protein sequence ID" value="KAA8594005.1"/>
    <property type="molecule type" value="Genomic_DNA"/>
</dbReference>
<keyword evidence="3" id="KW-1185">Reference proteome</keyword>
<evidence type="ECO:0000313" key="3">
    <source>
        <dbReference type="Proteomes" id="UP000327493"/>
    </source>
</evidence>
<organism evidence="2 3">
    <name type="scientific">Etheostoma spectabile</name>
    <name type="common">orangethroat darter</name>
    <dbReference type="NCBI Taxonomy" id="54343"/>
    <lineage>
        <taxon>Eukaryota</taxon>
        <taxon>Metazoa</taxon>
        <taxon>Chordata</taxon>
        <taxon>Craniata</taxon>
        <taxon>Vertebrata</taxon>
        <taxon>Euteleostomi</taxon>
        <taxon>Actinopterygii</taxon>
        <taxon>Neopterygii</taxon>
        <taxon>Teleostei</taxon>
        <taxon>Neoteleostei</taxon>
        <taxon>Acanthomorphata</taxon>
        <taxon>Eupercaria</taxon>
        <taxon>Perciformes</taxon>
        <taxon>Percoidei</taxon>
        <taxon>Percidae</taxon>
        <taxon>Etheostomatinae</taxon>
        <taxon>Etheostoma</taxon>
    </lineage>
</organism>